<dbReference type="PANTHER" id="PTHR10887:SF341">
    <property type="entry name" value="NFX1-TYPE ZINC FINGER-CONTAINING PROTEIN 1"/>
    <property type="match status" value="1"/>
</dbReference>
<dbReference type="Proteomes" id="UP000694888">
    <property type="component" value="Unplaced"/>
</dbReference>
<feature type="region of interest" description="Disordered" evidence="2">
    <location>
        <begin position="273"/>
        <end position="301"/>
    </location>
</feature>
<dbReference type="RefSeq" id="XP_005105181.1">
    <property type="nucleotide sequence ID" value="XM_005105124.3"/>
</dbReference>
<dbReference type="PANTHER" id="PTHR10887">
    <property type="entry name" value="DNA2/NAM7 HELICASE FAMILY"/>
    <property type="match status" value="1"/>
</dbReference>
<feature type="compositionally biased region" description="Gly residues" evidence="2">
    <location>
        <begin position="8"/>
        <end position="20"/>
    </location>
</feature>
<dbReference type="InterPro" id="IPR041679">
    <property type="entry name" value="DNA2/NAM7-like_C"/>
</dbReference>
<dbReference type="InterPro" id="IPR057373">
    <property type="entry name" value="ZNFX1"/>
</dbReference>
<dbReference type="CDD" id="cd06008">
    <property type="entry name" value="NF-X1-zinc-finger"/>
    <property type="match status" value="1"/>
</dbReference>
<feature type="domain" description="ZNFX1" evidence="5">
    <location>
        <begin position="365"/>
        <end position="466"/>
    </location>
</feature>
<protein>
    <submittedName>
        <fullName evidence="7">NFX1-type zinc finger-containing protein 1</fullName>
    </submittedName>
</protein>
<dbReference type="Pfam" id="PF25396">
    <property type="entry name" value="ZNFX1"/>
    <property type="match status" value="1"/>
</dbReference>
<evidence type="ECO:0000256" key="1">
    <source>
        <dbReference type="SAM" id="Coils"/>
    </source>
</evidence>
<organism evidence="6 7">
    <name type="scientific">Aplysia californica</name>
    <name type="common">California sea hare</name>
    <dbReference type="NCBI Taxonomy" id="6500"/>
    <lineage>
        <taxon>Eukaryota</taxon>
        <taxon>Metazoa</taxon>
        <taxon>Spiralia</taxon>
        <taxon>Lophotrochozoa</taxon>
        <taxon>Mollusca</taxon>
        <taxon>Gastropoda</taxon>
        <taxon>Heterobranchia</taxon>
        <taxon>Euthyneura</taxon>
        <taxon>Tectipleura</taxon>
        <taxon>Aplysiida</taxon>
        <taxon>Aplysioidea</taxon>
        <taxon>Aplysiidae</taxon>
        <taxon>Aplysia</taxon>
    </lineage>
</organism>
<feature type="compositionally biased region" description="Basic and acidic residues" evidence="2">
    <location>
        <begin position="280"/>
        <end position="291"/>
    </location>
</feature>
<dbReference type="CDD" id="cd18808">
    <property type="entry name" value="SF1_C_Upf1"/>
    <property type="match status" value="1"/>
</dbReference>
<evidence type="ECO:0000259" key="3">
    <source>
        <dbReference type="Pfam" id="PF13086"/>
    </source>
</evidence>
<evidence type="ECO:0000313" key="6">
    <source>
        <dbReference type="Proteomes" id="UP000694888"/>
    </source>
</evidence>
<proteinExistence type="predicted"/>
<feature type="domain" description="DNA2/NAM7 helicase-like C-terminal" evidence="4">
    <location>
        <begin position="1077"/>
        <end position="1260"/>
    </location>
</feature>
<gene>
    <name evidence="7" type="primary">LOC101862822</name>
</gene>
<dbReference type="CDD" id="cd17936">
    <property type="entry name" value="EEXXEc_NFX1"/>
    <property type="match status" value="1"/>
</dbReference>
<dbReference type="SUPFAM" id="SSF52540">
    <property type="entry name" value="P-loop containing nucleoside triphosphate hydrolases"/>
    <property type="match status" value="1"/>
</dbReference>
<reference evidence="7" key="1">
    <citation type="submission" date="2025-08" db="UniProtKB">
        <authorList>
            <consortium name="RefSeq"/>
        </authorList>
    </citation>
    <scope>IDENTIFICATION</scope>
</reference>
<dbReference type="Gene3D" id="3.40.50.300">
    <property type="entry name" value="P-loop containing nucleotide triphosphate hydrolases"/>
    <property type="match status" value="3"/>
</dbReference>
<evidence type="ECO:0000313" key="7">
    <source>
        <dbReference type="RefSeq" id="XP_005105181.1"/>
    </source>
</evidence>
<evidence type="ECO:0000256" key="2">
    <source>
        <dbReference type="SAM" id="MobiDB-lite"/>
    </source>
</evidence>
<evidence type="ECO:0000259" key="4">
    <source>
        <dbReference type="Pfam" id="PF13087"/>
    </source>
</evidence>
<dbReference type="Pfam" id="PF13087">
    <property type="entry name" value="AAA_12"/>
    <property type="match status" value="1"/>
</dbReference>
<feature type="coiled-coil region" evidence="1">
    <location>
        <begin position="833"/>
        <end position="860"/>
    </location>
</feature>
<dbReference type="InterPro" id="IPR027417">
    <property type="entry name" value="P-loop_NTPase"/>
</dbReference>
<dbReference type="GeneID" id="101862822"/>
<dbReference type="InterPro" id="IPR047187">
    <property type="entry name" value="SF1_C_Upf1"/>
</dbReference>
<dbReference type="InterPro" id="IPR045055">
    <property type="entry name" value="DNA2/NAM7-like"/>
</dbReference>
<keyword evidence="1" id="KW-0175">Coiled coil</keyword>
<sequence length="1568" mass="175963">MEEESRVLGGGRSQSQGHMGGGRRGRGRGIGGFQGQNDVRGRGRGAAKGQGQDRGRLGGGGRGGSQSQSRGLGRGQGQGGRDQSQSGCRGGVKSEGSKSSASSNAKARETKGTAGKRAGRSVGEKCLREWFGLKDKPSELVPAVMSYLPELGDFLASTSVIQLHLELLFVVLGAFLKVKGFHECSFTSLLRILADSDFFKIHSHLYLKRHSKSSHCTPFVETILGLMVQVGKLLPLKVHSLNKLFAYISKEFSSVPGISTLLTECKTQFDSASTRTKNRARSESQKGHDTEEPPDDIMDLPVLPTKEDLDAGVRPFLRANRVKGCFKDNKHYFDVIFRLVREDFIQPLREGLEQYRLRGGLSGHDSNLMFYDNVRIVGLEINNGIEHILSLDMSKLQNVRWDMDKRLIYGSLVCLSHDGFHTLIYGVVSQFERGELKRGILRVKFANCLDDVYTFPTESRLQMTESPSYFEAYRHVLEGLKEMSRQKLPMAEHLVQCSTKVAPPAYLTSGTEYNIRSAMRTGRPTAPRKCSLLNKFSWPAQSETCLNERQYQAVKMALTSKLALLQGPPGTGKTYVGLRIMEILLKNTEQRSANDTDPILVICYTNHALDQFLKEMLEFCPDGIVRVGGRSSSEALKSFNLNVLREKHKQKRRSHHMGKALFHCYREMKNIGSQIEAFAYRMQRAHLEIQPESVLRAFMNSSQYASLTSDQNMKGRNVMKTWLNCSTRDLDTHLRIQTEERLASLILTGGDMRDEEELQGKDLDKMHADVRARLYRFWVYNVCEAGQQMDVSAFMPDAVLWPFIKRKLFEHIKARFPNCQGHSVRAWLLGESLVDMLDTLEELQSQARRVKTSVLDDEEEYRRTRDQRLLADDCDENTDQKATKPRESSIIKRAYLLGLDVAGQTMGLSEEESEWKTARKPLSFGAIVRKLKSSLAMSESHTSQVSNVWLLPMTERFQLYKYWLSKHLRQLNGQLRKYVQEYDELLERKCEMQQTETVSILKGAKIIGMTTTGAAKHRKVLQEVSPRVVLVEEAAEVLEAHITTALSKHSQHLILIGDHQQLRPKTSVHSLAKDFDLDVSMFERLVNNGIECVQLTEQHRMRPEIAEYMRHIYPSLTDGERVKDREGVKGMKESVFFITHEEPEAGMSQSKSKLNHHEAKYLISLCQYLVLQGYSQEEITILGAYGGQITLIKDYAKANKKIADVRVSTVDNYQGEQNKIILLSLVRSNKGGSVGFLSTDNRVCVALSRAQYGMYVVANVDLLASKSALWRKIRATASDNKCVGRVLELKCQRHGRVTNVTSVEDLEKLKDGGCGKTCGHQLDCGHLCPSVCHTVSHSLLKCNYPCSKKCKEGHPCPAKCFQKCPPCKRKVSRELPCGHVASIKCSEKPHKVSCQEPCPKACHRGHSCAAKCSEVCPPCEVKVKKLLRCGHKTVVACSAVYLSHVCVEPCAIHCPCGHPCVAKCSQKCPPCSTRVSSPRRNCSHLVTGKCSDIAWLKASPCMDPCDRVCPRGHPCHELCHVPCPPYKTEVQILKMCQKKTVKCHKIAPRVTRTESLIDEFNSLRLTPG</sequence>
<feature type="domain" description="DNA2/NAM7 helicase helicase" evidence="3">
    <location>
        <begin position="546"/>
        <end position="702"/>
    </location>
</feature>
<name>A0ABM0JZH0_APLCA</name>
<dbReference type="InterPro" id="IPR041677">
    <property type="entry name" value="DNA2/NAM7_AAA_11"/>
</dbReference>
<dbReference type="Pfam" id="PF13086">
    <property type="entry name" value="AAA_11"/>
    <property type="match status" value="2"/>
</dbReference>
<evidence type="ECO:0000259" key="5">
    <source>
        <dbReference type="Pfam" id="PF25396"/>
    </source>
</evidence>
<feature type="domain" description="DNA2/NAM7 helicase helicase" evidence="3">
    <location>
        <begin position="931"/>
        <end position="1064"/>
    </location>
</feature>
<keyword evidence="6" id="KW-1185">Reference proteome</keyword>
<feature type="region of interest" description="Disordered" evidence="2">
    <location>
        <begin position="1"/>
        <end position="120"/>
    </location>
</feature>
<accession>A0ABM0JZH0</accession>